<proteinExistence type="predicted"/>
<dbReference type="InterPro" id="IPR027443">
    <property type="entry name" value="IPNS-like_sf"/>
</dbReference>
<reference evidence="1 2" key="1">
    <citation type="journal article" date="2016" name="G3 (Bethesda)">
        <title>First Draft Assembly and Annotation of the Genome of a California Endemic Oak Quercus lobata Nee (Fagaceae).</title>
        <authorList>
            <person name="Sork V.L."/>
            <person name="Fitz-Gibbon S.T."/>
            <person name="Puiu D."/>
            <person name="Crepeau M."/>
            <person name="Gugger P.F."/>
            <person name="Sherman R."/>
            <person name="Stevens K."/>
            <person name="Langley C.H."/>
            <person name="Pellegrini M."/>
            <person name="Salzberg S.L."/>
        </authorList>
    </citation>
    <scope>NUCLEOTIDE SEQUENCE [LARGE SCALE GENOMIC DNA]</scope>
    <source>
        <strain evidence="1 2">cv. SW786</strain>
    </source>
</reference>
<organism evidence="1 2">
    <name type="scientific">Quercus lobata</name>
    <name type="common">Valley oak</name>
    <dbReference type="NCBI Taxonomy" id="97700"/>
    <lineage>
        <taxon>Eukaryota</taxon>
        <taxon>Viridiplantae</taxon>
        <taxon>Streptophyta</taxon>
        <taxon>Embryophyta</taxon>
        <taxon>Tracheophyta</taxon>
        <taxon>Spermatophyta</taxon>
        <taxon>Magnoliopsida</taxon>
        <taxon>eudicotyledons</taxon>
        <taxon>Gunneridae</taxon>
        <taxon>Pentapetalae</taxon>
        <taxon>rosids</taxon>
        <taxon>fabids</taxon>
        <taxon>Fagales</taxon>
        <taxon>Fagaceae</taxon>
        <taxon>Quercus</taxon>
    </lineage>
</organism>
<evidence type="ECO:0000313" key="1">
    <source>
        <dbReference type="EnsemblPlants" id="QL04p003070:mrna"/>
    </source>
</evidence>
<dbReference type="Gramene" id="QL04p003070:mrna">
    <property type="protein sequence ID" value="QL04p003070:mrna"/>
    <property type="gene ID" value="QL04p003070"/>
</dbReference>
<dbReference type="EnsemblPlants" id="QL04p003051:mrna">
    <property type="protein sequence ID" value="QL04p003051:mrna"/>
    <property type="gene ID" value="QL04p003051"/>
</dbReference>
<dbReference type="Proteomes" id="UP000594261">
    <property type="component" value="Chromosome 4"/>
</dbReference>
<dbReference type="Gramene" id="QL04p003051:mrna">
    <property type="protein sequence ID" value="QL04p003051:mrna"/>
    <property type="gene ID" value="QL04p003051"/>
</dbReference>
<sequence length="98" mass="11401">MLPLVLVKPFKLWSMMLFKVRTVGYLKVQELSNQRLDKVPLRYARDDLDQIVTNTPSNPSVRVPLIDMNKLVDLDSHEKELQKLHFACHELMGSFFSS</sequence>
<keyword evidence="2" id="KW-1185">Reference proteome</keyword>
<dbReference type="EMBL" id="LRBV02000004">
    <property type="status" value="NOT_ANNOTATED_CDS"/>
    <property type="molecule type" value="Genomic_DNA"/>
</dbReference>
<dbReference type="Gene3D" id="2.60.120.330">
    <property type="entry name" value="B-lactam Antibiotic, Isopenicillin N Synthase, Chain"/>
    <property type="match status" value="1"/>
</dbReference>
<evidence type="ECO:0000313" key="2">
    <source>
        <dbReference type="Proteomes" id="UP000594261"/>
    </source>
</evidence>
<protein>
    <submittedName>
        <fullName evidence="1">Uncharacterized protein</fullName>
    </submittedName>
</protein>
<reference evidence="1" key="2">
    <citation type="submission" date="2021-01" db="UniProtKB">
        <authorList>
            <consortium name="EnsemblPlants"/>
        </authorList>
    </citation>
    <scope>IDENTIFICATION</scope>
</reference>
<dbReference type="AlphaFoldDB" id="A0A7N2LBY4"/>
<accession>A0A7N2LBY4</accession>
<dbReference type="InParanoid" id="A0A7N2LBY4"/>
<dbReference type="EnsemblPlants" id="QL04p003070:mrna">
    <property type="protein sequence ID" value="QL04p003070:mrna"/>
    <property type="gene ID" value="QL04p003070"/>
</dbReference>
<name>A0A7N2LBY4_QUELO</name>